<keyword evidence="7" id="KW-0265">Erythrocyte maturation</keyword>
<evidence type="ECO:0000256" key="5">
    <source>
        <dbReference type="ARBA" id="ARBA00022692"/>
    </source>
</evidence>
<feature type="transmembrane region" description="Helical" evidence="18">
    <location>
        <begin position="136"/>
        <end position="155"/>
    </location>
</feature>
<feature type="transmembrane region" description="Helical" evidence="18">
    <location>
        <begin position="421"/>
        <end position="441"/>
    </location>
</feature>
<dbReference type="GO" id="GO:0020037">
    <property type="term" value="F:heme binding"/>
    <property type="evidence" value="ECO:0007669"/>
    <property type="project" value="TreeGrafter"/>
</dbReference>
<dbReference type="InterPro" id="IPR036259">
    <property type="entry name" value="MFS_trans_sf"/>
</dbReference>
<keyword evidence="5 18" id="KW-0812">Transmembrane</keyword>
<keyword evidence="9" id="KW-0675">Receptor</keyword>
<comment type="caution">
    <text evidence="20">The sequence shown here is derived from an EMBL/GenBank/DDBJ whole genome shotgun (WGS) entry which is preliminary data.</text>
</comment>
<dbReference type="InterPro" id="IPR020846">
    <property type="entry name" value="MFS_dom"/>
</dbReference>
<sequence>MESVVNGDGGGECDLKLKLTSSDTTSTLVSPTTPPSEPHYPLMEATSAVSYTTGDTIPSGAVRVYKIRWVILFLFVLYSMSNAFQWIQYSIINNIIVRYYGVKPTMVDWLSMIYMVTYIPLIFPASWYLEKKGLRMAVLIGSCGTMIGSWVKVGSVSTDRFWVTFLGQCITAVSQIFILGIPPRLAAVWFGHDQVSTACAIGVFGNQLGVALGFLLPPAIVPDVDDMDVIGYWLSVMFYGIAGLTTALFVAIIFIFKEKPPTPPSTAALIQEEAGSYFQGVLRLMKNPGYILLLLSYGMNVGAFYAISTLLNQVVLVHFPGETENAGRIGLLIVLAGMLGSIVCGFVLDKTAKFKLVTLLVYIMSMVFMLGYTFVFHLETLWMVFVMAGLLGFFMTGYLPVGFEFAAELTYPEAEGTSSGLLNASAQFFGIFCTMADGQLLDSYGDMAANLLLVAVLFVGTIMTASIREDLRRQAAHKTAIHIDNNGPQV</sequence>
<dbReference type="Pfam" id="PF07690">
    <property type="entry name" value="MFS_1"/>
    <property type="match status" value="1"/>
</dbReference>
<evidence type="ECO:0000256" key="6">
    <source>
        <dbReference type="ARBA" id="ARBA00022989"/>
    </source>
</evidence>
<dbReference type="InterPro" id="IPR049680">
    <property type="entry name" value="FLVCR1-2_SLC49-like"/>
</dbReference>
<dbReference type="CDD" id="cd17398">
    <property type="entry name" value="MFS_FLVCR_like"/>
    <property type="match status" value="1"/>
</dbReference>
<dbReference type="Gene3D" id="1.20.1250.20">
    <property type="entry name" value="MFS general substrate transporter like domains"/>
    <property type="match status" value="1"/>
</dbReference>
<evidence type="ECO:0000256" key="11">
    <source>
        <dbReference type="ARBA" id="ARBA00035075"/>
    </source>
</evidence>
<dbReference type="SUPFAM" id="SSF103473">
    <property type="entry name" value="MFS general substrate transporter"/>
    <property type="match status" value="1"/>
</dbReference>
<reference evidence="20 21" key="1">
    <citation type="journal article" date="2024" name="BMC Genomics">
        <title>Genome assembly of redclaw crayfish (Cherax quadricarinatus) provides insights into its immune adaptation and hypoxia tolerance.</title>
        <authorList>
            <person name="Liu Z."/>
            <person name="Zheng J."/>
            <person name="Li H."/>
            <person name="Fang K."/>
            <person name="Wang S."/>
            <person name="He J."/>
            <person name="Zhou D."/>
            <person name="Weng S."/>
            <person name="Chi M."/>
            <person name="Gu Z."/>
            <person name="He J."/>
            <person name="Li F."/>
            <person name="Wang M."/>
        </authorList>
    </citation>
    <scope>NUCLEOTIDE SEQUENCE [LARGE SCALE GENOMIC DNA]</scope>
    <source>
        <strain evidence="20">ZL_2023a</strain>
    </source>
</reference>
<comment type="similarity">
    <text evidence="14">Belongs to the major facilitator superfamily. Feline leukemia virus subgroup C receptor (TC 2.A.1.28.1) family.</text>
</comment>
<evidence type="ECO:0000256" key="3">
    <source>
        <dbReference type="ARBA" id="ARBA00022475"/>
    </source>
</evidence>
<dbReference type="PANTHER" id="PTHR10924:SF4">
    <property type="entry name" value="GH15861P"/>
    <property type="match status" value="1"/>
</dbReference>
<evidence type="ECO:0000256" key="2">
    <source>
        <dbReference type="ARBA" id="ARBA00022448"/>
    </source>
</evidence>
<keyword evidence="2" id="KW-0813">Transport</keyword>
<dbReference type="PROSITE" id="PS50850">
    <property type="entry name" value="MFS"/>
    <property type="match status" value="1"/>
</dbReference>
<feature type="transmembrane region" description="Helical" evidence="18">
    <location>
        <begin position="69"/>
        <end position="89"/>
    </location>
</feature>
<protein>
    <recommendedName>
        <fullName evidence="16">Choline/ethanolamine transporter FLVCR1</fullName>
    </recommendedName>
    <alternativeName>
        <fullName evidence="17">Heme transporter FLVCR1</fullName>
    </alternativeName>
</protein>
<evidence type="ECO:0000256" key="1">
    <source>
        <dbReference type="ARBA" id="ARBA00004651"/>
    </source>
</evidence>
<feature type="transmembrane region" description="Helical" evidence="18">
    <location>
        <begin position="109"/>
        <end position="129"/>
    </location>
</feature>
<dbReference type="GO" id="GO:0043249">
    <property type="term" value="P:erythrocyte maturation"/>
    <property type="evidence" value="ECO:0007669"/>
    <property type="project" value="UniProtKB-KW"/>
</dbReference>
<feature type="domain" description="Major facilitator superfamily (MFS) profile" evidence="19">
    <location>
        <begin position="67"/>
        <end position="472"/>
    </location>
</feature>
<evidence type="ECO:0000256" key="10">
    <source>
        <dbReference type="ARBA" id="ARBA00023180"/>
    </source>
</evidence>
<name>A0AAW0WK65_CHEQU</name>
<dbReference type="GO" id="GO:0097037">
    <property type="term" value="P:heme export"/>
    <property type="evidence" value="ECO:0007669"/>
    <property type="project" value="TreeGrafter"/>
</dbReference>
<dbReference type="AlphaFoldDB" id="A0AAW0WK65"/>
<feature type="transmembrane region" description="Helical" evidence="18">
    <location>
        <begin position="327"/>
        <end position="349"/>
    </location>
</feature>
<feature type="transmembrane region" description="Helical" evidence="18">
    <location>
        <begin position="447"/>
        <end position="467"/>
    </location>
</feature>
<comment type="catalytic activity">
    <reaction evidence="11">
        <text>heme b(in) = heme b(out)</text>
        <dbReference type="Rhea" id="RHEA:75443"/>
        <dbReference type="ChEBI" id="CHEBI:60344"/>
    </reaction>
</comment>
<evidence type="ECO:0000313" key="21">
    <source>
        <dbReference type="Proteomes" id="UP001445076"/>
    </source>
</evidence>
<evidence type="ECO:0000256" key="17">
    <source>
        <dbReference type="ARBA" id="ARBA00080886"/>
    </source>
</evidence>
<feature type="transmembrane region" description="Helical" evidence="18">
    <location>
        <begin position="161"/>
        <end position="183"/>
    </location>
</feature>
<keyword evidence="8 18" id="KW-0472">Membrane</keyword>
<evidence type="ECO:0000259" key="19">
    <source>
        <dbReference type="PROSITE" id="PS50850"/>
    </source>
</evidence>
<dbReference type="GO" id="GO:0006783">
    <property type="term" value="P:heme biosynthetic process"/>
    <property type="evidence" value="ECO:0007669"/>
    <property type="project" value="UniProtKB-ARBA"/>
</dbReference>
<evidence type="ECO:0000256" key="14">
    <source>
        <dbReference type="ARBA" id="ARBA00046338"/>
    </source>
</evidence>
<feature type="transmembrane region" description="Helical" evidence="18">
    <location>
        <begin position="289"/>
        <end position="307"/>
    </location>
</feature>
<comment type="catalytic activity">
    <reaction evidence="12">
        <text>choline(out) = choline(in)</text>
        <dbReference type="Rhea" id="RHEA:32751"/>
        <dbReference type="ChEBI" id="CHEBI:15354"/>
    </reaction>
</comment>
<organism evidence="20 21">
    <name type="scientific">Cherax quadricarinatus</name>
    <name type="common">Australian red claw crayfish</name>
    <dbReference type="NCBI Taxonomy" id="27406"/>
    <lineage>
        <taxon>Eukaryota</taxon>
        <taxon>Metazoa</taxon>
        <taxon>Ecdysozoa</taxon>
        <taxon>Arthropoda</taxon>
        <taxon>Crustacea</taxon>
        <taxon>Multicrustacea</taxon>
        <taxon>Malacostraca</taxon>
        <taxon>Eumalacostraca</taxon>
        <taxon>Eucarida</taxon>
        <taxon>Decapoda</taxon>
        <taxon>Pleocyemata</taxon>
        <taxon>Astacidea</taxon>
        <taxon>Parastacoidea</taxon>
        <taxon>Parastacidae</taxon>
        <taxon>Cherax</taxon>
    </lineage>
</organism>
<feature type="transmembrane region" description="Helical" evidence="18">
    <location>
        <begin position="356"/>
        <end position="375"/>
    </location>
</feature>
<dbReference type="EMBL" id="JARKIK010000061">
    <property type="protein sequence ID" value="KAK8731270.1"/>
    <property type="molecule type" value="Genomic_DNA"/>
</dbReference>
<dbReference type="GO" id="GO:0031966">
    <property type="term" value="C:mitochondrial membrane"/>
    <property type="evidence" value="ECO:0007669"/>
    <property type="project" value="UniProtKB-ARBA"/>
</dbReference>
<dbReference type="Proteomes" id="UP001445076">
    <property type="component" value="Unassembled WGS sequence"/>
</dbReference>
<evidence type="ECO:0000256" key="12">
    <source>
        <dbReference type="ARBA" id="ARBA00036811"/>
    </source>
</evidence>
<evidence type="ECO:0000256" key="8">
    <source>
        <dbReference type="ARBA" id="ARBA00023136"/>
    </source>
</evidence>
<keyword evidence="6 18" id="KW-1133">Transmembrane helix</keyword>
<keyword evidence="3" id="KW-1003">Cell membrane</keyword>
<evidence type="ECO:0000256" key="4">
    <source>
        <dbReference type="ARBA" id="ARBA00022553"/>
    </source>
</evidence>
<proteinExistence type="inferred from homology"/>
<evidence type="ECO:0000256" key="9">
    <source>
        <dbReference type="ARBA" id="ARBA00023170"/>
    </source>
</evidence>
<accession>A0AAW0WK65</accession>
<gene>
    <name evidence="20" type="ORF">OTU49_007517</name>
</gene>
<comment type="subcellular location">
    <subcellularLocation>
        <location evidence="1">Cell membrane</location>
        <topology evidence="1">Multi-pass membrane protein</topology>
    </subcellularLocation>
</comment>
<dbReference type="GO" id="GO:0005886">
    <property type="term" value="C:plasma membrane"/>
    <property type="evidence" value="ECO:0007669"/>
    <property type="project" value="UniProtKB-SubCell"/>
</dbReference>
<evidence type="ECO:0000313" key="20">
    <source>
        <dbReference type="EMBL" id="KAK8731270.1"/>
    </source>
</evidence>
<evidence type="ECO:0000256" key="15">
    <source>
        <dbReference type="ARBA" id="ARBA00060240"/>
    </source>
</evidence>
<feature type="transmembrane region" description="Helical" evidence="18">
    <location>
        <begin position="236"/>
        <end position="256"/>
    </location>
</feature>
<evidence type="ECO:0000256" key="16">
    <source>
        <dbReference type="ARBA" id="ARBA00068050"/>
    </source>
</evidence>
<evidence type="ECO:0000256" key="13">
    <source>
        <dbReference type="ARBA" id="ARBA00045087"/>
    </source>
</evidence>
<dbReference type="GO" id="GO:0015232">
    <property type="term" value="F:heme transmembrane transporter activity"/>
    <property type="evidence" value="ECO:0007669"/>
    <property type="project" value="UniProtKB-ARBA"/>
</dbReference>
<keyword evidence="4" id="KW-0597">Phosphoprotein</keyword>
<dbReference type="FunFam" id="1.20.1250.20:FF:000184">
    <property type="entry name" value="Feline leukemia virus subgroup C receptor-related protein 1"/>
    <property type="match status" value="1"/>
</dbReference>
<comment type="function">
    <text evidence="15">Uniporter that mediates the transport of extracellular choline and ethanolamine into cells, thereby playing a key role in phospholipid biosynthesis. Choline and ethanolamine are the precursors of phosphatidylcholine and phosphatidylethanolamine, respectively, the two most abundant phospholipids. Transport is not coupled with proton transport and is exclusively driven by the choline (or ethanolamine) gradient across the plasma membrane. Also acts as a heme b transporter that mediates heme efflux from the cytoplasm to the extracellular compartment.</text>
</comment>
<evidence type="ECO:0000256" key="7">
    <source>
        <dbReference type="ARBA" id="ARBA00023057"/>
    </source>
</evidence>
<dbReference type="InterPro" id="IPR011701">
    <property type="entry name" value="MFS"/>
</dbReference>
<comment type="catalytic activity">
    <reaction evidence="13">
        <text>ethanolamine(in) = ethanolamine(out)</text>
        <dbReference type="Rhea" id="RHEA:32747"/>
        <dbReference type="ChEBI" id="CHEBI:57603"/>
    </reaction>
</comment>
<keyword evidence="21" id="KW-1185">Reference proteome</keyword>
<dbReference type="PANTHER" id="PTHR10924">
    <property type="entry name" value="MAJOR FACILITATOR SUPERFAMILY PROTEIN-RELATED"/>
    <property type="match status" value="1"/>
</dbReference>
<feature type="transmembrane region" description="Helical" evidence="18">
    <location>
        <begin position="195"/>
        <end position="216"/>
    </location>
</feature>
<evidence type="ECO:0000256" key="18">
    <source>
        <dbReference type="SAM" id="Phobius"/>
    </source>
</evidence>
<keyword evidence="10" id="KW-0325">Glycoprotein</keyword>
<feature type="transmembrane region" description="Helical" evidence="18">
    <location>
        <begin position="381"/>
        <end position="401"/>
    </location>
</feature>